<dbReference type="AlphaFoldDB" id="A0A8J8NID3"/>
<sequence>MQSRQNGRQEQRRPDEIEDQQYNYTAFQDERLSQSKRMAKEIEIKASNDIILSHHRRLTVLESEQSDSQFALGTIKEKLDSTIKRIDELERRNQVQRPRARNPNNPNGWNVMLDLSSFPNLVKSVFRLPLVLFRQLRLQTKIALFVVAFICFFFKSEISTGLNYAGRVCTFVGTSAYDFFSTFSYVLWILLGGTGFVLGVSAVLYIVNCVSQFFGLNII</sequence>
<dbReference type="EMBL" id="RRYP01015211">
    <property type="protein sequence ID" value="TNV75608.1"/>
    <property type="molecule type" value="Genomic_DNA"/>
</dbReference>
<feature type="region of interest" description="Disordered" evidence="1">
    <location>
        <begin position="1"/>
        <end position="30"/>
    </location>
</feature>
<comment type="caution">
    <text evidence="3">The sequence shown here is derived from an EMBL/GenBank/DDBJ whole genome shotgun (WGS) entry which is preliminary data.</text>
</comment>
<keyword evidence="2" id="KW-0472">Membrane</keyword>
<protein>
    <submittedName>
        <fullName evidence="3">Uncharacterized protein</fullName>
    </submittedName>
</protein>
<keyword evidence="2" id="KW-1133">Transmembrane helix</keyword>
<evidence type="ECO:0000313" key="4">
    <source>
        <dbReference type="Proteomes" id="UP000785679"/>
    </source>
</evidence>
<keyword evidence="2" id="KW-0812">Transmembrane</keyword>
<keyword evidence="4" id="KW-1185">Reference proteome</keyword>
<feature type="transmembrane region" description="Helical" evidence="2">
    <location>
        <begin position="142"/>
        <end position="165"/>
    </location>
</feature>
<reference evidence="3" key="1">
    <citation type="submission" date="2019-06" db="EMBL/GenBank/DDBJ databases">
        <authorList>
            <person name="Zheng W."/>
        </authorList>
    </citation>
    <scope>NUCLEOTIDE SEQUENCE</scope>
    <source>
        <strain evidence="3">QDHG01</strain>
    </source>
</reference>
<proteinExistence type="predicted"/>
<gene>
    <name evidence="3" type="ORF">FGO68_gene12928</name>
</gene>
<accession>A0A8J8NID3</accession>
<name>A0A8J8NID3_HALGN</name>
<evidence type="ECO:0000313" key="3">
    <source>
        <dbReference type="EMBL" id="TNV75608.1"/>
    </source>
</evidence>
<evidence type="ECO:0000256" key="1">
    <source>
        <dbReference type="SAM" id="MobiDB-lite"/>
    </source>
</evidence>
<organism evidence="3 4">
    <name type="scientific">Halteria grandinella</name>
    <dbReference type="NCBI Taxonomy" id="5974"/>
    <lineage>
        <taxon>Eukaryota</taxon>
        <taxon>Sar</taxon>
        <taxon>Alveolata</taxon>
        <taxon>Ciliophora</taxon>
        <taxon>Intramacronucleata</taxon>
        <taxon>Spirotrichea</taxon>
        <taxon>Stichotrichia</taxon>
        <taxon>Sporadotrichida</taxon>
        <taxon>Halteriidae</taxon>
        <taxon>Halteria</taxon>
    </lineage>
</organism>
<evidence type="ECO:0000256" key="2">
    <source>
        <dbReference type="SAM" id="Phobius"/>
    </source>
</evidence>
<feature type="transmembrane region" description="Helical" evidence="2">
    <location>
        <begin position="185"/>
        <end position="207"/>
    </location>
</feature>
<dbReference type="Proteomes" id="UP000785679">
    <property type="component" value="Unassembled WGS sequence"/>
</dbReference>